<dbReference type="Gene3D" id="3.40.470.10">
    <property type="entry name" value="Uracil-DNA glycosylase-like domain"/>
    <property type="match status" value="1"/>
</dbReference>
<proteinExistence type="inferred from homology"/>
<evidence type="ECO:0000256" key="11">
    <source>
        <dbReference type="RuleBase" id="RU003780"/>
    </source>
</evidence>
<dbReference type="RefSeq" id="WP_008404565.1">
    <property type="nucleotide sequence ID" value="NZ_AMCK01000003.1"/>
</dbReference>
<feature type="active site" description="Proton acceptor" evidence="9 10">
    <location>
        <position position="65"/>
    </location>
</feature>
<sequence>MMEQLTNSWKDLLSREKEQPYYKFLETFLERQYMEQTVYPKKENIFNALQLTDYDNVKVVILGQDPYHGPNQAHGLSFSVEKGQKLPPSLKNMMKELQQDIGCEIPEHGDLTSWAKQGVLLLNTVLTVQAGKANSHKGQGWEQFTNAVIELLAKREQPIVFLLWGKPAQSKRMLIEQISSNHIILQSPHPSPLSAHRGFFGSRPYSKANEALLSLGQQPIDWCLTKKWGNS</sequence>
<evidence type="ECO:0000256" key="9">
    <source>
        <dbReference type="HAMAP-Rule" id="MF_00148"/>
    </source>
</evidence>
<keyword evidence="9" id="KW-0963">Cytoplasm</keyword>
<dbReference type="PROSITE" id="PS00130">
    <property type="entry name" value="U_DNA_GLYCOSYLASE"/>
    <property type="match status" value="1"/>
</dbReference>
<evidence type="ECO:0000256" key="10">
    <source>
        <dbReference type="PROSITE-ProRule" id="PRU10072"/>
    </source>
</evidence>
<keyword evidence="6 9" id="KW-0227">DNA damage</keyword>
<keyword evidence="8 9" id="KW-0234">DNA repair</keyword>
<dbReference type="GO" id="GO:0097510">
    <property type="term" value="P:base-excision repair, AP site formation via deaminated base removal"/>
    <property type="evidence" value="ECO:0007669"/>
    <property type="project" value="TreeGrafter"/>
</dbReference>
<dbReference type="InterPro" id="IPR018085">
    <property type="entry name" value="Ura-DNA_Glyclase_AS"/>
</dbReference>
<dbReference type="PATRIC" id="fig|1224748.3.peg.1032"/>
<organism evidence="13 14">
    <name type="scientific">Solibacillus isronensis B3W22</name>
    <dbReference type="NCBI Taxonomy" id="1224748"/>
    <lineage>
        <taxon>Bacteria</taxon>
        <taxon>Bacillati</taxon>
        <taxon>Bacillota</taxon>
        <taxon>Bacilli</taxon>
        <taxon>Bacillales</taxon>
        <taxon>Caryophanaceae</taxon>
        <taxon>Solibacillus</taxon>
    </lineage>
</organism>
<dbReference type="FunFam" id="3.40.470.10:FF:000001">
    <property type="entry name" value="Uracil-DNA glycosylase"/>
    <property type="match status" value="1"/>
</dbReference>
<dbReference type="SUPFAM" id="SSF52141">
    <property type="entry name" value="Uracil-DNA glycosylase-like"/>
    <property type="match status" value="1"/>
</dbReference>
<dbReference type="EC" id="3.2.2.27" evidence="4 9"/>
<dbReference type="NCBIfam" id="NF003589">
    <property type="entry name" value="PRK05254.1-2"/>
    <property type="match status" value="1"/>
</dbReference>
<reference evidence="13 14" key="1">
    <citation type="journal article" date="2012" name="J. Bacteriol.">
        <title>Draft Genome Sequence of Bacillus isronensis Strain B3W22, Isolated from the Upper Atmosphere.</title>
        <authorList>
            <person name="Shivaji S."/>
            <person name="Ara S."/>
            <person name="Singh S.K."/>
            <person name="Bandi S."/>
            <person name="Singh A."/>
            <person name="Pinnaka A.K."/>
        </authorList>
    </citation>
    <scope>NUCLEOTIDE SEQUENCE [LARGE SCALE GENOMIC DNA]</scope>
    <source>
        <strain evidence="13 14">B3W22</strain>
    </source>
</reference>
<evidence type="ECO:0000256" key="3">
    <source>
        <dbReference type="ARBA" id="ARBA00008184"/>
    </source>
</evidence>
<feature type="domain" description="Uracil-DNA glycosylase-like" evidence="12">
    <location>
        <begin position="50"/>
        <end position="212"/>
    </location>
</feature>
<comment type="caution">
    <text evidence="13">The sequence shown here is derived from an EMBL/GenBank/DDBJ whole genome shotgun (WGS) entry which is preliminary data.</text>
</comment>
<evidence type="ECO:0000256" key="4">
    <source>
        <dbReference type="ARBA" id="ARBA00012030"/>
    </source>
</evidence>
<keyword evidence="7 9" id="KW-0378">Hydrolase</keyword>
<evidence type="ECO:0000313" key="13">
    <source>
        <dbReference type="EMBL" id="EKB46141.1"/>
    </source>
</evidence>
<evidence type="ECO:0000313" key="14">
    <source>
        <dbReference type="Proteomes" id="UP000004738"/>
    </source>
</evidence>
<evidence type="ECO:0000256" key="5">
    <source>
        <dbReference type="ARBA" id="ARBA00018429"/>
    </source>
</evidence>
<comment type="catalytic activity">
    <reaction evidence="1 9 11">
        <text>Hydrolyzes single-stranded DNA or mismatched double-stranded DNA and polynucleotides, releasing free uracil.</text>
        <dbReference type="EC" id="3.2.2.27"/>
    </reaction>
</comment>
<gene>
    <name evidence="9 13" type="primary">ung</name>
    <name evidence="13" type="ORF">B857_01035</name>
</gene>
<name>K1KUD5_9BACL</name>
<evidence type="ECO:0000256" key="2">
    <source>
        <dbReference type="ARBA" id="ARBA00002631"/>
    </source>
</evidence>
<dbReference type="CDD" id="cd10027">
    <property type="entry name" value="UDG-F1-like"/>
    <property type="match status" value="1"/>
</dbReference>
<dbReference type="AlphaFoldDB" id="K1KUD5"/>
<dbReference type="NCBIfam" id="NF003588">
    <property type="entry name" value="PRK05254.1-1"/>
    <property type="match status" value="1"/>
</dbReference>
<dbReference type="HAMAP" id="MF_00148">
    <property type="entry name" value="UDG"/>
    <property type="match status" value="1"/>
</dbReference>
<dbReference type="NCBIfam" id="TIGR00628">
    <property type="entry name" value="ung"/>
    <property type="match status" value="1"/>
</dbReference>
<keyword evidence="14" id="KW-1185">Reference proteome</keyword>
<protein>
    <recommendedName>
        <fullName evidence="5 9">Uracil-DNA glycosylase</fullName>
        <shortName evidence="9">UDG</shortName>
        <ecNumber evidence="4 9">3.2.2.27</ecNumber>
    </recommendedName>
</protein>
<dbReference type="InterPro" id="IPR036895">
    <property type="entry name" value="Uracil-DNA_glycosylase-like_sf"/>
</dbReference>
<dbReference type="PANTHER" id="PTHR11264">
    <property type="entry name" value="URACIL-DNA GLYCOSYLASE"/>
    <property type="match status" value="1"/>
</dbReference>
<accession>K1KUD5</accession>
<dbReference type="Proteomes" id="UP000004738">
    <property type="component" value="Unassembled WGS sequence"/>
</dbReference>
<keyword evidence="13" id="KW-0326">Glycosidase</keyword>
<dbReference type="NCBIfam" id="NF003591">
    <property type="entry name" value="PRK05254.1-4"/>
    <property type="match status" value="1"/>
</dbReference>
<evidence type="ECO:0000256" key="1">
    <source>
        <dbReference type="ARBA" id="ARBA00001400"/>
    </source>
</evidence>
<evidence type="ECO:0000256" key="6">
    <source>
        <dbReference type="ARBA" id="ARBA00022763"/>
    </source>
</evidence>
<dbReference type="NCBIfam" id="NF003592">
    <property type="entry name" value="PRK05254.1-5"/>
    <property type="match status" value="1"/>
</dbReference>
<evidence type="ECO:0000256" key="7">
    <source>
        <dbReference type="ARBA" id="ARBA00022801"/>
    </source>
</evidence>
<dbReference type="GO" id="GO:0005737">
    <property type="term" value="C:cytoplasm"/>
    <property type="evidence" value="ECO:0007669"/>
    <property type="project" value="UniProtKB-SubCell"/>
</dbReference>
<dbReference type="SMART" id="SM00986">
    <property type="entry name" value="UDG"/>
    <property type="match status" value="1"/>
</dbReference>
<evidence type="ECO:0000259" key="12">
    <source>
        <dbReference type="SMART" id="SM00986"/>
    </source>
</evidence>
<dbReference type="Pfam" id="PF03167">
    <property type="entry name" value="UDG"/>
    <property type="match status" value="1"/>
</dbReference>
<evidence type="ECO:0000256" key="8">
    <source>
        <dbReference type="ARBA" id="ARBA00023204"/>
    </source>
</evidence>
<dbReference type="InterPro" id="IPR002043">
    <property type="entry name" value="UDG_fam1"/>
</dbReference>
<comment type="similarity">
    <text evidence="3 9 11">Belongs to the uracil-DNA glycosylase (UDG) superfamily. UNG family.</text>
</comment>
<comment type="function">
    <text evidence="2 9 11">Excises uracil residues from the DNA which can arise as a result of misincorporation of dUMP residues by DNA polymerase or due to deamination of cytosine.</text>
</comment>
<dbReference type="EMBL" id="AMCK01000003">
    <property type="protein sequence ID" value="EKB46141.1"/>
    <property type="molecule type" value="Genomic_DNA"/>
</dbReference>
<dbReference type="GO" id="GO:0004844">
    <property type="term" value="F:uracil DNA N-glycosylase activity"/>
    <property type="evidence" value="ECO:0007669"/>
    <property type="project" value="UniProtKB-UniRule"/>
</dbReference>
<dbReference type="InterPro" id="IPR005122">
    <property type="entry name" value="Uracil-DNA_glycosylase-like"/>
</dbReference>
<dbReference type="PANTHER" id="PTHR11264:SF0">
    <property type="entry name" value="URACIL-DNA GLYCOSYLASE"/>
    <property type="match status" value="1"/>
</dbReference>
<dbReference type="SMART" id="SM00987">
    <property type="entry name" value="UreE_C"/>
    <property type="match status" value="1"/>
</dbReference>
<comment type="subcellular location">
    <subcellularLocation>
        <location evidence="9">Cytoplasm</location>
    </subcellularLocation>
</comment>